<dbReference type="Proteomes" id="UP000224125">
    <property type="component" value="Segment"/>
</dbReference>
<name>A0A220GH93_9CAUD</name>
<reference evidence="1 2" key="1">
    <citation type="journal article" date="2017" name="Nat. Microbiol.">
        <title>An anti-CRISPR from a virulent streptococcal phage inhibits Streptococcus pyogenes Cas9.</title>
        <authorList>
            <person name="Hynes A.P."/>
            <person name="Rousseau G.M."/>
            <person name="Lemay M.L."/>
            <person name="Horvath P."/>
            <person name="Romero D.A."/>
            <person name="Fremaux C."/>
            <person name="Moineau S."/>
        </authorList>
    </citation>
    <scope>NUCLEOTIDE SEQUENCE [LARGE SCALE GENOMIC DNA]</scope>
</reference>
<protein>
    <submittedName>
        <fullName evidence="1">Putative minor structural protein</fullName>
    </submittedName>
</protein>
<dbReference type="Pfam" id="PF05895">
    <property type="entry name" value="DUF859"/>
    <property type="match status" value="1"/>
</dbReference>
<organism evidence="1 2">
    <name type="scientific">Streptococcus phage D4276</name>
    <dbReference type="NCBI Taxonomy" id="2006928"/>
    <lineage>
        <taxon>Viruses</taxon>
        <taxon>Duplodnaviria</taxon>
        <taxon>Heunggongvirae</taxon>
        <taxon>Uroviricota</taxon>
        <taxon>Caudoviricetes</taxon>
        <taxon>Aliceevansviridae</taxon>
        <taxon>Moineauvirus</taxon>
        <taxon>Moineauvirus D4276</taxon>
    </lineage>
</organism>
<gene>
    <name evidence="1" type="ORF">D4276_018</name>
</gene>
<evidence type="ECO:0000313" key="1">
    <source>
        <dbReference type="EMBL" id="ASD50978.1"/>
    </source>
</evidence>
<evidence type="ECO:0000313" key="2">
    <source>
        <dbReference type="Proteomes" id="UP000224125"/>
    </source>
</evidence>
<dbReference type="EMBL" id="MF161328">
    <property type="protein sequence ID" value="ASD50978.1"/>
    <property type="molecule type" value="Genomic_DNA"/>
</dbReference>
<dbReference type="InterPro" id="IPR008577">
    <property type="entry name" value="DUF859"/>
</dbReference>
<sequence length="485" mass="54585">MAGGTIYVDTYINGNFIQTQSTTFTASVITNNLKPSFTGFTLTDANPVSQRIIPEQKYFVSIMSLVKVTFNGAQAKSGANITGYYAEIVGANNSVTENGGVFREVSVNKDTEMTLRGRVQDSRGIWSDWVETKLTFLFYFSPALRFEVKRSDKKLDILTIKRFAKIAPLTVNGVQKNTMKLTFTTRKVNSDNEVPDNGQAGGYWSNISEFNASNANLGNRYPADTSYIVTGKLEDEFTSASFQDTVPTDEVIITYDRQGVGIGKYRERGALDVAGDIYANNSQIQQYQLTSNNGRPKWIDGKPNVENANLIDEPGHYYLASYARGNPNGNWGYLFHYSNYGKNTDGIKEAIQTFWSNNGQMFFRHHRWSKIIDDWEPWKEFTRNDHPNLINTGWQYAGFEGSYYKRVGDVLTVRYNFTGTGGDIAMARLPPDIFKAPQGYMFTLKAWYALADHDTHAQINEGSSDIVALATLKNWNYIGQLTIML</sequence>
<accession>A0A220GH93</accession>
<keyword evidence="2" id="KW-1185">Reference proteome</keyword>
<proteinExistence type="predicted"/>